<evidence type="ECO:0000313" key="4">
    <source>
        <dbReference type="Proteomes" id="UP001190700"/>
    </source>
</evidence>
<sequence>MSGKERNCYGETRWNRYPDEESAFRKKKARAQTPPNSDPVLSQDLSLVPAPPVLEPAKLGALLSRPTVKLEPGILDAIKERRAELFAELLKEEPNTARSTKTASNFFSKWLRQYAKLPDHDMKLILSSDFLAKEDPWSLLHRRAFTLMTEIWVRGGEELRALELAFFTLIDEGMPLTSPDSPGERLRFDANKFFSQKTKKGDSSDFRLEFEFQDMFPNHGNPRFCLVQQYKDEMAFRKFYGYTNPAYFLALDYDKFGTPCDFVDRPLQIKVASEFVKTITTAAGCSNLHTNHDLRARGISDAYASGMHDQQVMAKSRHRSINAVRTYNKENITQQAAVSHTMHLRAAGIQVQHTDVVRALSANDRFATNRNVVAPLECTDNHIDNRVASAPAFTTPYDDPFLWDSAFLEEYDNTANGFW</sequence>
<dbReference type="GO" id="GO:0015074">
    <property type="term" value="P:DNA integration"/>
    <property type="evidence" value="ECO:0007669"/>
    <property type="project" value="InterPro"/>
</dbReference>
<dbReference type="AlphaFoldDB" id="A0AAE0GJ76"/>
<dbReference type="EMBL" id="LGRX02005159">
    <property type="protein sequence ID" value="KAK3279041.1"/>
    <property type="molecule type" value="Genomic_DNA"/>
</dbReference>
<dbReference type="InterPro" id="IPR011010">
    <property type="entry name" value="DNA_brk_join_enz"/>
</dbReference>
<reference evidence="3 4" key="1">
    <citation type="journal article" date="2015" name="Genome Biol. Evol.">
        <title>Comparative Genomics of a Bacterivorous Green Alga Reveals Evolutionary Causalities and Consequences of Phago-Mixotrophic Mode of Nutrition.</title>
        <authorList>
            <person name="Burns J.A."/>
            <person name="Paasch A."/>
            <person name="Narechania A."/>
            <person name="Kim E."/>
        </authorList>
    </citation>
    <scope>NUCLEOTIDE SEQUENCE [LARGE SCALE GENOMIC DNA]</scope>
    <source>
        <strain evidence="3 4">PLY_AMNH</strain>
    </source>
</reference>
<dbReference type="Proteomes" id="UP001190700">
    <property type="component" value="Unassembled WGS sequence"/>
</dbReference>
<evidence type="ECO:0000313" key="3">
    <source>
        <dbReference type="EMBL" id="KAK3279041.1"/>
    </source>
</evidence>
<feature type="region of interest" description="Disordered" evidence="2">
    <location>
        <begin position="20"/>
        <end position="42"/>
    </location>
</feature>
<organism evidence="3 4">
    <name type="scientific">Cymbomonas tetramitiformis</name>
    <dbReference type="NCBI Taxonomy" id="36881"/>
    <lineage>
        <taxon>Eukaryota</taxon>
        <taxon>Viridiplantae</taxon>
        <taxon>Chlorophyta</taxon>
        <taxon>Pyramimonadophyceae</taxon>
        <taxon>Pyramimonadales</taxon>
        <taxon>Pyramimonadaceae</taxon>
        <taxon>Cymbomonas</taxon>
    </lineage>
</organism>
<keyword evidence="1" id="KW-0233">DNA recombination</keyword>
<dbReference type="SUPFAM" id="SSF56349">
    <property type="entry name" value="DNA breaking-rejoining enzymes"/>
    <property type="match status" value="1"/>
</dbReference>
<accession>A0AAE0GJ76</accession>
<feature type="compositionally biased region" description="Polar residues" evidence="2">
    <location>
        <begin position="33"/>
        <end position="42"/>
    </location>
</feature>
<protein>
    <submittedName>
        <fullName evidence="3">Uncharacterized protein</fullName>
    </submittedName>
</protein>
<dbReference type="GO" id="GO:0003677">
    <property type="term" value="F:DNA binding"/>
    <property type="evidence" value="ECO:0007669"/>
    <property type="project" value="InterPro"/>
</dbReference>
<dbReference type="Gene3D" id="1.10.443.10">
    <property type="entry name" value="Intergrase catalytic core"/>
    <property type="match status" value="1"/>
</dbReference>
<evidence type="ECO:0000256" key="2">
    <source>
        <dbReference type="SAM" id="MobiDB-lite"/>
    </source>
</evidence>
<proteinExistence type="predicted"/>
<keyword evidence="4" id="KW-1185">Reference proteome</keyword>
<comment type="caution">
    <text evidence="3">The sequence shown here is derived from an EMBL/GenBank/DDBJ whole genome shotgun (WGS) entry which is preliminary data.</text>
</comment>
<evidence type="ECO:0000256" key="1">
    <source>
        <dbReference type="ARBA" id="ARBA00023172"/>
    </source>
</evidence>
<dbReference type="InterPro" id="IPR013762">
    <property type="entry name" value="Integrase-like_cat_sf"/>
</dbReference>
<name>A0AAE0GJ76_9CHLO</name>
<gene>
    <name evidence="3" type="ORF">CYMTET_13058</name>
</gene>
<dbReference type="GO" id="GO:0006310">
    <property type="term" value="P:DNA recombination"/>
    <property type="evidence" value="ECO:0007669"/>
    <property type="project" value="UniProtKB-KW"/>
</dbReference>